<protein>
    <submittedName>
        <fullName evidence="8">EamA family transporter</fullName>
    </submittedName>
</protein>
<reference evidence="8 9" key="1">
    <citation type="submission" date="2017-01" db="EMBL/GenBank/DDBJ databases">
        <title>Genome Sequencing of a Marine Spirillum, Oceanospirillum multiglobuliferum ATCC 33336, from Japan.</title>
        <authorList>
            <person name="Carney J.G."/>
            <person name="Trachtenberg A.M."/>
            <person name="Rheaume B.A."/>
            <person name="Linnane J.D."/>
            <person name="Pitts N.L."/>
            <person name="Mykles D.L."/>
            <person name="Maclea K.S."/>
        </authorList>
    </citation>
    <scope>NUCLEOTIDE SEQUENCE [LARGE SCALE GENOMIC DNA]</scope>
    <source>
        <strain evidence="8 9">ATCC 33336</strain>
    </source>
</reference>
<evidence type="ECO:0000256" key="2">
    <source>
        <dbReference type="ARBA" id="ARBA00022475"/>
    </source>
</evidence>
<dbReference type="STRING" id="64969.SAMN02745127_01043"/>
<feature type="transmembrane region" description="Helical" evidence="6">
    <location>
        <begin position="94"/>
        <end position="113"/>
    </location>
</feature>
<evidence type="ECO:0000256" key="5">
    <source>
        <dbReference type="ARBA" id="ARBA00023136"/>
    </source>
</evidence>
<feature type="transmembrane region" description="Helical" evidence="6">
    <location>
        <begin position="174"/>
        <end position="194"/>
    </location>
</feature>
<dbReference type="InterPro" id="IPR000620">
    <property type="entry name" value="EamA_dom"/>
</dbReference>
<evidence type="ECO:0000313" key="9">
    <source>
        <dbReference type="Proteomes" id="UP000191418"/>
    </source>
</evidence>
<feature type="transmembrane region" description="Helical" evidence="6">
    <location>
        <begin position="120"/>
        <end position="137"/>
    </location>
</feature>
<feature type="transmembrane region" description="Helical" evidence="6">
    <location>
        <begin position="262"/>
        <end position="280"/>
    </location>
</feature>
<dbReference type="Pfam" id="PF00892">
    <property type="entry name" value="EamA"/>
    <property type="match status" value="2"/>
</dbReference>
<evidence type="ECO:0000256" key="6">
    <source>
        <dbReference type="SAM" id="Phobius"/>
    </source>
</evidence>
<feature type="transmembrane region" description="Helical" evidence="6">
    <location>
        <begin position="143"/>
        <end position="162"/>
    </location>
</feature>
<keyword evidence="5 6" id="KW-0472">Membrane</keyword>
<feature type="transmembrane region" description="Helical" evidence="6">
    <location>
        <begin position="69"/>
        <end position="88"/>
    </location>
</feature>
<dbReference type="AlphaFoldDB" id="A0A1V4T6P6"/>
<keyword evidence="3 6" id="KW-0812">Transmembrane</keyword>
<feature type="transmembrane region" description="Helical" evidence="6">
    <location>
        <begin position="236"/>
        <end position="256"/>
    </location>
</feature>
<evidence type="ECO:0000259" key="7">
    <source>
        <dbReference type="Pfam" id="PF00892"/>
    </source>
</evidence>
<keyword evidence="9" id="KW-1185">Reference proteome</keyword>
<dbReference type="Gene3D" id="1.10.3730.20">
    <property type="match status" value="1"/>
</dbReference>
<feature type="transmembrane region" description="Helical" evidence="6">
    <location>
        <begin position="206"/>
        <end position="224"/>
    </location>
</feature>
<organism evidence="8 9">
    <name type="scientific">Oceanospirillum multiglobuliferum</name>
    <dbReference type="NCBI Taxonomy" id="64969"/>
    <lineage>
        <taxon>Bacteria</taxon>
        <taxon>Pseudomonadati</taxon>
        <taxon>Pseudomonadota</taxon>
        <taxon>Gammaproteobacteria</taxon>
        <taxon>Oceanospirillales</taxon>
        <taxon>Oceanospirillaceae</taxon>
        <taxon>Oceanospirillum</taxon>
    </lineage>
</organism>
<dbReference type="PANTHER" id="PTHR42920">
    <property type="entry name" value="OS03G0707200 PROTEIN-RELATED"/>
    <property type="match status" value="1"/>
</dbReference>
<evidence type="ECO:0000313" key="8">
    <source>
        <dbReference type="EMBL" id="OPX55869.1"/>
    </source>
</evidence>
<dbReference type="PANTHER" id="PTHR42920:SF5">
    <property type="entry name" value="EAMA DOMAIN-CONTAINING PROTEIN"/>
    <property type="match status" value="1"/>
</dbReference>
<evidence type="ECO:0000256" key="4">
    <source>
        <dbReference type="ARBA" id="ARBA00022989"/>
    </source>
</evidence>
<sequence>MSQSTQADLLLVLTTLLAGAGWIFSKEALQGLSPVLFLGIRFSLAALVLVLLGYQSLRRLNQLELKQAATVGSVFAVAMVCWILGLHYASHVGVGAFLTSLGVVLVPLVSWLFGERPSITLWLSLPVVLAGLACLSLDSHFSFGWGEVFFLIAAVLFALFFVLNSRYAAKIPTLPLTAVQLVITGLVSFVLSFFLEDWQLQQPPMIWLWVVASAFIATSMRFYLQTRAQGMAPASHTAIIMTLEPIWTALFAALWLSETMTLLQIAGCALIFTAMLVNRWKVIWSLLHKPKIAKPIGH</sequence>
<dbReference type="GO" id="GO:0005886">
    <property type="term" value="C:plasma membrane"/>
    <property type="evidence" value="ECO:0007669"/>
    <property type="project" value="UniProtKB-SubCell"/>
</dbReference>
<dbReference type="InterPro" id="IPR037185">
    <property type="entry name" value="EmrE-like"/>
</dbReference>
<evidence type="ECO:0000256" key="1">
    <source>
        <dbReference type="ARBA" id="ARBA00004651"/>
    </source>
</evidence>
<comment type="subcellular location">
    <subcellularLocation>
        <location evidence="1">Cell membrane</location>
        <topology evidence="1">Multi-pass membrane protein</topology>
    </subcellularLocation>
</comment>
<proteinExistence type="predicted"/>
<keyword evidence="4 6" id="KW-1133">Transmembrane helix</keyword>
<accession>A0A1V4T6P6</accession>
<dbReference type="OrthoDB" id="8370318at2"/>
<feature type="transmembrane region" description="Helical" evidence="6">
    <location>
        <begin position="35"/>
        <end position="57"/>
    </location>
</feature>
<gene>
    <name evidence="8" type="ORF">BTE48_06660</name>
</gene>
<keyword evidence="2" id="KW-1003">Cell membrane</keyword>
<feature type="domain" description="EamA" evidence="7">
    <location>
        <begin position="145"/>
        <end position="277"/>
    </location>
</feature>
<comment type="caution">
    <text evidence="8">The sequence shown here is derived from an EMBL/GenBank/DDBJ whole genome shotgun (WGS) entry which is preliminary data.</text>
</comment>
<dbReference type="Proteomes" id="UP000191418">
    <property type="component" value="Unassembled WGS sequence"/>
</dbReference>
<dbReference type="InterPro" id="IPR051258">
    <property type="entry name" value="Diverse_Substrate_Transporter"/>
</dbReference>
<dbReference type="SUPFAM" id="SSF103481">
    <property type="entry name" value="Multidrug resistance efflux transporter EmrE"/>
    <property type="match status" value="2"/>
</dbReference>
<feature type="domain" description="EamA" evidence="7">
    <location>
        <begin position="7"/>
        <end position="136"/>
    </location>
</feature>
<evidence type="ECO:0000256" key="3">
    <source>
        <dbReference type="ARBA" id="ARBA00022692"/>
    </source>
</evidence>
<dbReference type="EMBL" id="MTSM01000006">
    <property type="protein sequence ID" value="OPX55869.1"/>
    <property type="molecule type" value="Genomic_DNA"/>
</dbReference>
<name>A0A1V4T6P6_9GAMM</name>